<dbReference type="OrthoDB" id="9781459at2"/>
<evidence type="ECO:0000313" key="3">
    <source>
        <dbReference type="Proteomes" id="UP000243745"/>
    </source>
</evidence>
<sequence length="194" mass="21861">MVQENALNSRDLITVGLFTAIIVVITMIVMVIGFIPVLLPLYCVFIPLLSGIPFMLFLSRVRKFGMIMLMSILLALFLLLTGMGWYTFPLVLITGGLSELIVRAGHYRSLTLDIAAYAVFSIWCFGSYIPLIFMADRFWEENAVYGSEYIETAKGLFQLWMAPTLIFMCVFFGWVGGMIGGRMLKKHFIRAGIV</sequence>
<dbReference type="EMBL" id="FOXF01000001">
    <property type="protein sequence ID" value="SFO98886.1"/>
    <property type="molecule type" value="Genomic_DNA"/>
</dbReference>
<accession>A0A662ZE19</accession>
<evidence type="ECO:0000313" key="2">
    <source>
        <dbReference type="EMBL" id="SFO98886.1"/>
    </source>
</evidence>
<feature type="transmembrane region" description="Helical" evidence="1">
    <location>
        <begin position="39"/>
        <end position="57"/>
    </location>
</feature>
<feature type="transmembrane region" description="Helical" evidence="1">
    <location>
        <begin position="12"/>
        <end position="33"/>
    </location>
</feature>
<organism evidence="2 3">
    <name type="scientific">Ruminobacter amylophilus</name>
    <dbReference type="NCBI Taxonomy" id="867"/>
    <lineage>
        <taxon>Bacteria</taxon>
        <taxon>Pseudomonadati</taxon>
        <taxon>Pseudomonadota</taxon>
        <taxon>Gammaproteobacteria</taxon>
        <taxon>Aeromonadales</taxon>
        <taxon>Succinivibrionaceae</taxon>
        <taxon>Ruminobacter</taxon>
    </lineage>
</organism>
<dbReference type="AlphaFoldDB" id="A0A662ZE19"/>
<dbReference type="Proteomes" id="UP000243745">
    <property type="component" value="Unassembled WGS sequence"/>
</dbReference>
<reference evidence="2 3" key="1">
    <citation type="submission" date="2016-10" db="EMBL/GenBank/DDBJ databases">
        <authorList>
            <person name="Varghese N."/>
            <person name="Submissions S."/>
        </authorList>
    </citation>
    <scope>NUCLEOTIDE SEQUENCE [LARGE SCALE GENOMIC DNA]</scope>
    <source>
        <strain evidence="2 3">DSM 1361</strain>
    </source>
</reference>
<dbReference type="InterPro" id="IPR011733">
    <property type="entry name" value="CHP02185_IM"/>
</dbReference>
<dbReference type="Pfam" id="PF09605">
    <property type="entry name" value="Trep_Strep"/>
    <property type="match status" value="1"/>
</dbReference>
<keyword evidence="3" id="KW-1185">Reference proteome</keyword>
<protein>
    <submittedName>
        <fullName evidence="2">Energy-coupling factor transport system substrate-specific component</fullName>
    </submittedName>
</protein>
<dbReference type="RefSeq" id="WP_031579480.1">
    <property type="nucleotide sequence ID" value="NZ_FOXF01000001.1"/>
</dbReference>
<keyword evidence="1" id="KW-0472">Membrane</keyword>
<dbReference type="NCBIfam" id="TIGR02185">
    <property type="entry name" value="Trep_Strep"/>
    <property type="match status" value="1"/>
</dbReference>
<proteinExistence type="predicted"/>
<name>A0A662ZE19_9GAMM</name>
<evidence type="ECO:0000256" key="1">
    <source>
        <dbReference type="SAM" id="Phobius"/>
    </source>
</evidence>
<keyword evidence="1" id="KW-1133">Transmembrane helix</keyword>
<feature type="transmembrane region" description="Helical" evidence="1">
    <location>
        <begin position="155"/>
        <end position="180"/>
    </location>
</feature>
<keyword evidence="1" id="KW-0812">Transmembrane</keyword>
<gene>
    <name evidence="2" type="ORF">SAMN02910344_00116</name>
</gene>
<feature type="transmembrane region" description="Helical" evidence="1">
    <location>
        <begin position="114"/>
        <end position="135"/>
    </location>
</feature>